<evidence type="ECO:0000313" key="4">
    <source>
        <dbReference type="Proteomes" id="UP000217790"/>
    </source>
</evidence>
<sequence>MYTSSMIALFLLFVSGACGADVSPTDEDGAPACLDDRRTVLNILWSCLATIFASTWLAIHPNVPGRKITDKGAISRAVERAKIMGIAILAPEIIVSWAAEQYKVAWNVCHGKDISVKSVIHDWREGKNEDHQSLTMTHGFFLAMGGFCYTCVGGMTAPTGVSANRFLDDSRVEWTSEHIVSLNSLRNEPPLVEDLTQVDVKAIEDKSKGDALSKTISILQISWFITQCITRAIQRLPITLLEMTALAFAGISVITYSLWWYKPLNVQCHISLDKQDRRNYTPAPESIQSQESLSLASKNTMPFWSHLSIAAVTGSLQWFLKGAMTTVLSMEADLGLARDTEHGSFRFSSGRGYMRVLGADEPNETWARFVMTVGVGSLFGAFHCAAWSFYFPSHAEMLLWRVSSVAVVIGLLAASHLPGAFLITQGNALAWTRNKLWETDQRVLWTPWRNSRFVEFILTAISCAGIIAYIIGRMALVILAFMQLRSLPPLAFHAIQWTTYIPHI</sequence>
<keyword evidence="1" id="KW-1133">Transmembrane helix</keyword>
<gene>
    <name evidence="3" type="ORF">ARMGADRAFT_975243</name>
</gene>
<keyword evidence="1" id="KW-0472">Membrane</keyword>
<keyword evidence="1" id="KW-0812">Transmembrane</keyword>
<dbReference type="PANTHER" id="PTHR35043">
    <property type="entry name" value="TRANSCRIPTION FACTOR DOMAIN-CONTAINING PROTEIN"/>
    <property type="match status" value="1"/>
</dbReference>
<name>A0A2H3CIX3_ARMGA</name>
<dbReference type="STRING" id="47427.A0A2H3CIX3"/>
<dbReference type="AlphaFoldDB" id="A0A2H3CIX3"/>
<evidence type="ECO:0000313" key="3">
    <source>
        <dbReference type="EMBL" id="PBK83049.1"/>
    </source>
</evidence>
<feature type="transmembrane region" description="Helical" evidence="1">
    <location>
        <begin position="303"/>
        <end position="320"/>
    </location>
</feature>
<feature type="transmembrane region" description="Helical" evidence="1">
    <location>
        <begin position="240"/>
        <end position="261"/>
    </location>
</feature>
<evidence type="ECO:0000256" key="1">
    <source>
        <dbReference type="SAM" id="Phobius"/>
    </source>
</evidence>
<feature type="transmembrane region" description="Helical" evidence="1">
    <location>
        <begin position="369"/>
        <end position="390"/>
    </location>
</feature>
<dbReference type="Proteomes" id="UP000217790">
    <property type="component" value="Unassembled WGS sequence"/>
</dbReference>
<keyword evidence="4" id="KW-1185">Reference proteome</keyword>
<dbReference type="InParanoid" id="A0A2H3CIX3"/>
<dbReference type="EMBL" id="KZ293710">
    <property type="protein sequence ID" value="PBK83049.1"/>
    <property type="molecule type" value="Genomic_DNA"/>
</dbReference>
<accession>A0A2H3CIX3</accession>
<dbReference type="OrthoDB" id="9451547at2759"/>
<proteinExistence type="predicted"/>
<feature type="transmembrane region" description="Helical" evidence="1">
    <location>
        <begin position="43"/>
        <end position="59"/>
    </location>
</feature>
<feature type="transmembrane region" description="Helical" evidence="1">
    <location>
        <begin position="402"/>
        <end position="423"/>
    </location>
</feature>
<organism evidence="3 4">
    <name type="scientific">Armillaria gallica</name>
    <name type="common">Bulbous honey fungus</name>
    <name type="synonym">Armillaria bulbosa</name>
    <dbReference type="NCBI Taxonomy" id="47427"/>
    <lineage>
        <taxon>Eukaryota</taxon>
        <taxon>Fungi</taxon>
        <taxon>Dikarya</taxon>
        <taxon>Basidiomycota</taxon>
        <taxon>Agaricomycotina</taxon>
        <taxon>Agaricomycetes</taxon>
        <taxon>Agaricomycetidae</taxon>
        <taxon>Agaricales</taxon>
        <taxon>Marasmiineae</taxon>
        <taxon>Physalacriaceae</taxon>
        <taxon>Armillaria</taxon>
    </lineage>
</organism>
<feature type="signal peptide" evidence="2">
    <location>
        <begin position="1"/>
        <end position="19"/>
    </location>
</feature>
<feature type="transmembrane region" description="Helical" evidence="1">
    <location>
        <begin position="456"/>
        <end position="482"/>
    </location>
</feature>
<feature type="chain" id="PRO_5013736115" evidence="2">
    <location>
        <begin position="20"/>
        <end position="504"/>
    </location>
</feature>
<protein>
    <submittedName>
        <fullName evidence="3">Uncharacterized protein</fullName>
    </submittedName>
</protein>
<evidence type="ECO:0000256" key="2">
    <source>
        <dbReference type="SAM" id="SignalP"/>
    </source>
</evidence>
<reference evidence="4" key="1">
    <citation type="journal article" date="2017" name="Nat. Ecol. Evol.">
        <title>Genome expansion and lineage-specific genetic innovations in the forest pathogenic fungi Armillaria.</title>
        <authorList>
            <person name="Sipos G."/>
            <person name="Prasanna A.N."/>
            <person name="Walter M.C."/>
            <person name="O'Connor E."/>
            <person name="Balint B."/>
            <person name="Krizsan K."/>
            <person name="Kiss B."/>
            <person name="Hess J."/>
            <person name="Varga T."/>
            <person name="Slot J."/>
            <person name="Riley R."/>
            <person name="Boka B."/>
            <person name="Rigling D."/>
            <person name="Barry K."/>
            <person name="Lee J."/>
            <person name="Mihaltcheva S."/>
            <person name="LaButti K."/>
            <person name="Lipzen A."/>
            <person name="Waldron R."/>
            <person name="Moloney N.M."/>
            <person name="Sperisen C."/>
            <person name="Kredics L."/>
            <person name="Vagvoelgyi C."/>
            <person name="Patrignani A."/>
            <person name="Fitzpatrick D."/>
            <person name="Nagy I."/>
            <person name="Doyle S."/>
            <person name="Anderson J.B."/>
            <person name="Grigoriev I.V."/>
            <person name="Gueldener U."/>
            <person name="Muensterkoetter M."/>
            <person name="Nagy L.G."/>
        </authorList>
    </citation>
    <scope>NUCLEOTIDE SEQUENCE [LARGE SCALE GENOMIC DNA]</scope>
    <source>
        <strain evidence="4">Ar21-2</strain>
    </source>
</reference>
<dbReference type="PANTHER" id="PTHR35043:SF7">
    <property type="entry name" value="TRANSCRIPTION FACTOR DOMAIN-CONTAINING PROTEIN"/>
    <property type="match status" value="1"/>
</dbReference>
<keyword evidence="2" id="KW-0732">Signal</keyword>
<dbReference type="OMA" id="KHILWLM"/>